<dbReference type="Proteomes" id="UP000326877">
    <property type="component" value="Unassembled WGS sequence"/>
</dbReference>
<proteinExistence type="predicted"/>
<keyword evidence="1" id="KW-0677">Repeat</keyword>
<gene>
    <name evidence="5" type="ORF">BDV23DRAFT_187583</name>
</gene>
<dbReference type="SUPFAM" id="SSF48403">
    <property type="entry name" value="Ankyrin repeat"/>
    <property type="match status" value="1"/>
</dbReference>
<dbReference type="PROSITE" id="PS50088">
    <property type="entry name" value="ANK_REPEAT"/>
    <property type="match status" value="3"/>
</dbReference>
<evidence type="ECO:0000313" key="5">
    <source>
        <dbReference type="EMBL" id="KAE8386110.1"/>
    </source>
</evidence>
<keyword evidence="2 3" id="KW-0040">ANK repeat</keyword>
<feature type="region of interest" description="Disordered" evidence="4">
    <location>
        <begin position="250"/>
        <end position="271"/>
    </location>
</feature>
<name>A0A5N7BWA6_PETAA</name>
<organism evidence="5">
    <name type="scientific">Petromyces alliaceus</name>
    <name type="common">Aspergillus alliaceus</name>
    <dbReference type="NCBI Taxonomy" id="209559"/>
    <lineage>
        <taxon>Eukaryota</taxon>
        <taxon>Fungi</taxon>
        <taxon>Dikarya</taxon>
        <taxon>Ascomycota</taxon>
        <taxon>Pezizomycotina</taxon>
        <taxon>Eurotiomycetes</taxon>
        <taxon>Eurotiomycetidae</taxon>
        <taxon>Eurotiales</taxon>
        <taxon>Aspergillaceae</taxon>
        <taxon>Aspergillus</taxon>
        <taxon>Aspergillus subgen. Circumdati</taxon>
    </lineage>
</organism>
<reference evidence="5" key="1">
    <citation type="submission" date="2019-04" db="EMBL/GenBank/DDBJ databases">
        <title>Friends and foes A comparative genomics studyof 23 Aspergillus species from section Flavi.</title>
        <authorList>
            <consortium name="DOE Joint Genome Institute"/>
            <person name="Kjaerbolling I."/>
            <person name="Vesth T."/>
            <person name="Frisvad J.C."/>
            <person name="Nybo J.L."/>
            <person name="Theobald S."/>
            <person name="Kildgaard S."/>
            <person name="Isbrandt T."/>
            <person name="Kuo A."/>
            <person name="Sato A."/>
            <person name="Lyhne E.K."/>
            <person name="Kogle M.E."/>
            <person name="Wiebenga A."/>
            <person name="Kun R.S."/>
            <person name="Lubbers R.J."/>
            <person name="Makela M.R."/>
            <person name="Barry K."/>
            <person name="Chovatia M."/>
            <person name="Clum A."/>
            <person name="Daum C."/>
            <person name="Haridas S."/>
            <person name="He G."/>
            <person name="LaButti K."/>
            <person name="Lipzen A."/>
            <person name="Mondo S."/>
            <person name="Riley R."/>
            <person name="Salamov A."/>
            <person name="Simmons B.A."/>
            <person name="Magnuson J.K."/>
            <person name="Henrissat B."/>
            <person name="Mortensen U.H."/>
            <person name="Larsen T.O."/>
            <person name="Devries R.P."/>
            <person name="Grigoriev I.V."/>
            <person name="Machida M."/>
            <person name="Baker S.E."/>
            <person name="Andersen M.R."/>
        </authorList>
    </citation>
    <scope>NUCLEOTIDE SEQUENCE [LARGE SCALE GENOMIC DNA]</scope>
    <source>
        <strain evidence="5">IBT 14317</strain>
    </source>
</reference>
<dbReference type="Pfam" id="PF12796">
    <property type="entry name" value="Ank_2"/>
    <property type="match status" value="1"/>
</dbReference>
<dbReference type="AlphaFoldDB" id="A0A5N7BWA6"/>
<evidence type="ECO:0000256" key="1">
    <source>
        <dbReference type="ARBA" id="ARBA00022737"/>
    </source>
</evidence>
<dbReference type="PANTHER" id="PTHR24198:SF165">
    <property type="entry name" value="ANKYRIN REPEAT-CONTAINING PROTEIN-RELATED"/>
    <property type="match status" value="1"/>
</dbReference>
<evidence type="ECO:0000256" key="3">
    <source>
        <dbReference type="PROSITE-ProRule" id="PRU00023"/>
    </source>
</evidence>
<protein>
    <submittedName>
        <fullName evidence="5">Ankyrin repeat-containing domain protein</fullName>
    </submittedName>
</protein>
<dbReference type="InterPro" id="IPR002110">
    <property type="entry name" value="Ankyrin_rpt"/>
</dbReference>
<evidence type="ECO:0000256" key="4">
    <source>
        <dbReference type="SAM" id="MobiDB-lite"/>
    </source>
</evidence>
<dbReference type="EMBL" id="ML735318">
    <property type="protein sequence ID" value="KAE8386110.1"/>
    <property type="molecule type" value="Genomic_DNA"/>
</dbReference>
<feature type="repeat" description="ANK" evidence="3">
    <location>
        <begin position="23"/>
        <end position="55"/>
    </location>
</feature>
<sequence length="271" mass="30438">MGWTNVGDMLLQHDIDIDSRDVDEQTSLSWAACRGHEEVVRFLLDKGANPDTKDKDGMTPLSWAASNGWMGMVQLLLERHVDPNSTDRHDRAPLSWAAENGHDALMGLLINKGAQLHLRYDGSHVEQCPHALVIHNAHCMVPDTPQQDVAQNDYATASGSFRIKRGLEHLRPDIGGVVKELQPHPQDCPSAKLWFLRGTNLKNVYLATANLYLLPFRHHNTLALAKQGESVLDPDAVFAWWCTRPTTRQIPNNQEIPRRDNTKAPQLLPLH</sequence>
<dbReference type="PROSITE" id="PS50297">
    <property type="entry name" value="ANK_REP_REGION"/>
    <property type="match status" value="2"/>
</dbReference>
<evidence type="ECO:0000256" key="2">
    <source>
        <dbReference type="ARBA" id="ARBA00023043"/>
    </source>
</evidence>
<feature type="repeat" description="ANK" evidence="3">
    <location>
        <begin position="89"/>
        <end position="121"/>
    </location>
</feature>
<dbReference type="PANTHER" id="PTHR24198">
    <property type="entry name" value="ANKYRIN REPEAT AND PROTEIN KINASE DOMAIN-CONTAINING PROTEIN"/>
    <property type="match status" value="1"/>
</dbReference>
<dbReference type="InterPro" id="IPR036770">
    <property type="entry name" value="Ankyrin_rpt-contain_sf"/>
</dbReference>
<dbReference type="Gene3D" id="1.25.40.20">
    <property type="entry name" value="Ankyrin repeat-containing domain"/>
    <property type="match status" value="2"/>
</dbReference>
<feature type="repeat" description="ANK" evidence="3">
    <location>
        <begin position="56"/>
        <end position="88"/>
    </location>
</feature>
<accession>A0A5N7BWA6</accession>
<dbReference type="OrthoDB" id="4772757at2759"/>
<dbReference type="SMART" id="SM00248">
    <property type="entry name" value="ANK"/>
    <property type="match status" value="3"/>
</dbReference>